<dbReference type="Proteomes" id="UP000780801">
    <property type="component" value="Unassembled WGS sequence"/>
</dbReference>
<feature type="region of interest" description="Disordered" evidence="6">
    <location>
        <begin position="164"/>
        <end position="186"/>
    </location>
</feature>
<keyword evidence="5" id="KW-0067">ATP-binding</keyword>
<evidence type="ECO:0000259" key="8">
    <source>
        <dbReference type="Pfam" id="PF13087"/>
    </source>
</evidence>
<evidence type="ECO:0000256" key="4">
    <source>
        <dbReference type="ARBA" id="ARBA00022806"/>
    </source>
</evidence>
<dbReference type="InterPro" id="IPR041679">
    <property type="entry name" value="DNA2/NAM7-like_C"/>
</dbReference>
<feature type="region of interest" description="Disordered" evidence="6">
    <location>
        <begin position="34"/>
        <end position="56"/>
    </location>
</feature>
<dbReference type="InterPro" id="IPR027417">
    <property type="entry name" value="P-loop_NTPase"/>
</dbReference>
<dbReference type="PANTHER" id="PTHR43788:SF8">
    <property type="entry name" value="DNA-BINDING PROTEIN SMUBP-2"/>
    <property type="match status" value="1"/>
</dbReference>
<organism evidence="9 10">
    <name type="scientific">Lunasporangiospora selenospora</name>
    <dbReference type="NCBI Taxonomy" id="979761"/>
    <lineage>
        <taxon>Eukaryota</taxon>
        <taxon>Fungi</taxon>
        <taxon>Fungi incertae sedis</taxon>
        <taxon>Mucoromycota</taxon>
        <taxon>Mortierellomycotina</taxon>
        <taxon>Mortierellomycetes</taxon>
        <taxon>Mortierellales</taxon>
        <taxon>Mortierellaceae</taxon>
        <taxon>Lunasporangiospora</taxon>
    </lineage>
</organism>
<keyword evidence="3" id="KW-0378">Hydrolase</keyword>
<feature type="non-terminal residue" evidence="9">
    <location>
        <position position="1"/>
    </location>
</feature>
<dbReference type="EMBL" id="JAABOA010000625">
    <property type="protein sequence ID" value="KAF9583687.1"/>
    <property type="molecule type" value="Genomic_DNA"/>
</dbReference>
<evidence type="ECO:0000256" key="1">
    <source>
        <dbReference type="ARBA" id="ARBA00007913"/>
    </source>
</evidence>
<feature type="compositionally biased region" description="Polar residues" evidence="6">
    <location>
        <begin position="36"/>
        <end position="50"/>
    </location>
</feature>
<feature type="domain" description="DNA2/NAM7 helicase-like C-terminal" evidence="8">
    <location>
        <begin position="1227"/>
        <end position="1388"/>
    </location>
</feature>
<evidence type="ECO:0008006" key="11">
    <source>
        <dbReference type="Google" id="ProtNLM"/>
    </source>
</evidence>
<evidence type="ECO:0000256" key="6">
    <source>
        <dbReference type="SAM" id="MobiDB-lite"/>
    </source>
</evidence>
<dbReference type="Gene3D" id="3.40.50.300">
    <property type="entry name" value="P-loop containing nucleotide triphosphate hydrolases"/>
    <property type="match status" value="2"/>
</dbReference>
<feature type="domain" description="DNA2/NAM7 helicase helicase" evidence="7">
    <location>
        <begin position="963"/>
        <end position="1036"/>
    </location>
</feature>
<proteinExistence type="inferred from homology"/>
<dbReference type="OrthoDB" id="6513042at2759"/>
<dbReference type="InterPro" id="IPR050534">
    <property type="entry name" value="Coronavir_polyprotein_1ab"/>
</dbReference>
<dbReference type="GO" id="GO:0005524">
    <property type="term" value="F:ATP binding"/>
    <property type="evidence" value="ECO:0007669"/>
    <property type="project" value="UniProtKB-KW"/>
</dbReference>
<evidence type="ECO:0000313" key="9">
    <source>
        <dbReference type="EMBL" id="KAF9583687.1"/>
    </source>
</evidence>
<evidence type="ECO:0000256" key="2">
    <source>
        <dbReference type="ARBA" id="ARBA00022741"/>
    </source>
</evidence>
<comment type="similarity">
    <text evidence="1">Belongs to the DNA2/NAM7 helicase family.</text>
</comment>
<dbReference type="SUPFAM" id="SSF52540">
    <property type="entry name" value="P-loop containing nucleoside triphosphate hydrolases"/>
    <property type="match status" value="1"/>
</dbReference>
<dbReference type="Pfam" id="PF13087">
    <property type="entry name" value="AAA_12"/>
    <property type="match status" value="1"/>
</dbReference>
<comment type="caution">
    <text evidence="9">The sequence shown here is derived from an EMBL/GenBank/DDBJ whole genome shotgun (WGS) entry which is preliminary data.</text>
</comment>
<dbReference type="InterPro" id="IPR041677">
    <property type="entry name" value="DNA2/NAM7_AAA_11"/>
</dbReference>
<accession>A0A9P6FXR9</accession>
<feature type="compositionally biased region" description="Low complexity" evidence="6">
    <location>
        <begin position="167"/>
        <end position="181"/>
    </location>
</feature>
<dbReference type="GO" id="GO:0016787">
    <property type="term" value="F:hydrolase activity"/>
    <property type="evidence" value="ECO:0007669"/>
    <property type="project" value="UniProtKB-KW"/>
</dbReference>
<dbReference type="GO" id="GO:0043139">
    <property type="term" value="F:5'-3' DNA helicase activity"/>
    <property type="evidence" value="ECO:0007669"/>
    <property type="project" value="TreeGrafter"/>
</dbReference>
<evidence type="ECO:0000259" key="7">
    <source>
        <dbReference type="Pfam" id="PF13086"/>
    </source>
</evidence>
<sequence length="1410" mass="157568">MDPTKALEDLLNNLDLNTTTTASCTDTVSTSVSRVWNKQPSKPDSDTAPSVGTKDKDTAEIETLLQDLSFGSLQIEEDDWDAIDKEIDLIATGATLPPSALRESAAQVRVPKVKSTASKFEDSSEPVKFKFSPSGLAHYSSTSCEKMLHLQGRQQWQRAQKNAKAGAAKSEASTAEQAQQQPGQHSALTISEANQQRGIEFERRLVEGIVGAIDCEKEGDEDSFFRLATTAVGTTLCQPKFTLDDSIYNKAMKKAGIVFGRFIPDFIEVRQGSKGRDGKPKNRLLIIDAKSSRQVKISHQFQVTLYAIFLEHLIKINHQEDLVEINPSGGVWIPSYTEPRIFSLTFMQPVVENFIYKELPAMLSKPLQKAVWHIDSPCLQCEFLPNCKVDAKEQMTLSLVPLLSKASSLFIKSLFKPRTDETVSHSEIEDLEDLVKDRGALTSEHQERLAKIIPVPTFELPQWTDDRLLINILIDPLVMLPFACSLDHYRERQLWSSHSYSGAIPSSAPVLPDKPSKHMELTEEFIEILYDFLVHTSDRGTTKLAVFFYARDMHSGLRALLTRVISSGDGPIAWKTIVKKRAMGILMNLYEGADFLALSSSDQSVVTLPDLLGLTQANKVWPCYGRRSYSIESAIETMIVLPVIGPYTFKDIMTCLVDVEMPQVVDASERNGDGFDQDTFYSMWKSDGTPESVKESLRCWSKLQNVIVLCLYSVLRQELSDSSRYLVNRPQSFKLRDALQIADPILAQFAYFAQWEAITALMRRRQRRLALTDEEAFRCQSAYHCRYVGPAVDRVGGSARKTDTKTYVATFEVLNEVDADKLEGNTFMSWILSPLTEEGKTSRLQFDDGMYITRFGKEGIPATVSIVSYDPATKIATISGTAKTLLDIMKIKPGHEFLLERRDYFTTLITSMNKLMEMSSNRRLFLDLMVDPNKWGSGQPGQSRDVFLESITNSSRHYDMTLSQDQAFTKVINQRLQIIWGPPGSGKTEFLALMVLRFVDILRSLSRKGKGQGPQTIVITAFTHAAINNIVSRIALLHKSIAARPDCDFADIINRPLQLYRLNDMDHMPPTEGVTLISPTKLASAYRAQSQGRVPVDMPHEEDMENAVRIVCGTVWQIRRAAHPKTGVSYMRNVQMVIVDEGSQLLTSDSAHAIECLDQKRGRLVVAGDHFQLGPIILGDYPPVSPGQCVDPTGSIMKNLMRSKGSNQLVSTQWVDGSAVIDIGPCTSQLQDNFRMNEQLGTFMKSIYGPSYRVQDPLKSLPYSGSFRGMTVVPEIRKILDPAHSAICIELQLTKDPGCLEAKRIRNDSRVAASLEALFVAGTVESYLEMVGPQTATSIFIAVPHHVQRIAIREKVSVQTLAEQYPLAKIKIDTIEKMQGQQADIVLACFGMFDEAMLLAELEFLYSVHR</sequence>
<keyword evidence="2" id="KW-0547">Nucleotide-binding</keyword>
<name>A0A9P6FXR9_9FUNG</name>
<dbReference type="Pfam" id="PF13086">
    <property type="entry name" value="AAA_11"/>
    <property type="match status" value="1"/>
</dbReference>
<evidence type="ECO:0000256" key="5">
    <source>
        <dbReference type="ARBA" id="ARBA00022840"/>
    </source>
</evidence>
<protein>
    <recommendedName>
        <fullName evidence="11">AAA domain-containing protein</fullName>
    </recommendedName>
</protein>
<evidence type="ECO:0000256" key="3">
    <source>
        <dbReference type="ARBA" id="ARBA00022801"/>
    </source>
</evidence>
<reference evidence="9" key="1">
    <citation type="journal article" date="2020" name="Fungal Divers.">
        <title>Resolving the Mortierellaceae phylogeny through synthesis of multi-gene phylogenetics and phylogenomics.</title>
        <authorList>
            <person name="Vandepol N."/>
            <person name="Liber J."/>
            <person name="Desiro A."/>
            <person name="Na H."/>
            <person name="Kennedy M."/>
            <person name="Barry K."/>
            <person name="Grigoriev I.V."/>
            <person name="Miller A.N."/>
            <person name="O'Donnell K."/>
            <person name="Stajich J.E."/>
            <person name="Bonito G."/>
        </authorList>
    </citation>
    <scope>NUCLEOTIDE SEQUENCE</scope>
    <source>
        <strain evidence="9">KOD1015</strain>
    </source>
</reference>
<gene>
    <name evidence="9" type="ORF">BGW38_008857</name>
</gene>
<keyword evidence="10" id="KW-1185">Reference proteome</keyword>
<evidence type="ECO:0000313" key="10">
    <source>
        <dbReference type="Proteomes" id="UP000780801"/>
    </source>
</evidence>
<dbReference type="PANTHER" id="PTHR43788">
    <property type="entry name" value="DNA2/NAM7 HELICASE FAMILY MEMBER"/>
    <property type="match status" value="1"/>
</dbReference>
<keyword evidence="4" id="KW-0347">Helicase</keyword>